<evidence type="ECO:0000256" key="1">
    <source>
        <dbReference type="SAM" id="MobiDB-lite"/>
    </source>
</evidence>
<accession>A0A0Q9WYS9</accession>
<organism evidence="2 3">
    <name type="scientific">Drosophila willistoni</name>
    <name type="common">Fruit fly</name>
    <dbReference type="NCBI Taxonomy" id="7260"/>
    <lineage>
        <taxon>Eukaryota</taxon>
        <taxon>Metazoa</taxon>
        <taxon>Ecdysozoa</taxon>
        <taxon>Arthropoda</taxon>
        <taxon>Hexapoda</taxon>
        <taxon>Insecta</taxon>
        <taxon>Pterygota</taxon>
        <taxon>Neoptera</taxon>
        <taxon>Endopterygota</taxon>
        <taxon>Diptera</taxon>
        <taxon>Brachycera</taxon>
        <taxon>Muscomorpha</taxon>
        <taxon>Ephydroidea</taxon>
        <taxon>Drosophilidae</taxon>
        <taxon>Drosophila</taxon>
        <taxon>Sophophora</taxon>
    </lineage>
</organism>
<dbReference type="OrthoDB" id="7850558at2759"/>
<protein>
    <submittedName>
        <fullName evidence="2">Uncharacterized protein</fullName>
    </submittedName>
</protein>
<dbReference type="Proteomes" id="UP000007798">
    <property type="component" value="Unassembled WGS sequence"/>
</dbReference>
<gene>
    <name evidence="2" type="primary">Dwil\GK28185</name>
    <name evidence="2" type="ORF">Dwil_GK28185</name>
</gene>
<reference evidence="2 3" key="1">
    <citation type="journal article" date="2007" name="Nature">
        <title>Evolution of genes and genomes on the Drosophila phylogeny.</title>
        <authorList>
            <consortium name="Drosophila 12 Genomes Consortium"/>
            <person name="Clark A.G."/>
            <person name="Eisen M.B."/>
            <person name="Smith D.R."/>
            <person name="Bergman C.M."/>
            <person name="Oliver B."/>
            <person name="Markow T.A."/>
            <person name="Kaufman T.C."/>
            <person name="Kellis M."/>
            <person name="Gelbart W."/>
            <person name="Iyer V.N."/>
            <person name="Pollard D.A."/>
            <person name="Sackton T.B."/>
            <person name="Larracuente A.M."/>
            <person name="Singh N.D."/>
            <person name="Abad J.P."/>
            <person name="Abt D.N."/>
            <person name="Adryan B."/>
            <person name="Aguade M."/>
            <person name="Akashi H."/>
            <person name="Anderson W.W."/>
            <person name="Aquadro C.F."/>
            <person name="Ardell D.H."/>
            <person name="Arguello R."/>
            <person name="Artieri C.G."/>
            <person name="Barbash D.A."/>
            <person name="Barker D."/>
            <person name="Barsanti P."/>
            <person name="Batterham P."/>
            <person name="Batzoglou S."/>
            <person name="Begun D."/>
            <person name="Bhutkar A."/>
            <person name="Blanco E."/>
            <person name="Bosak S.A."/>
            <person name="Bradley R.K."/>
            <person name="Brand A.D."/>
            <person name="Brent M.R."/>
            <person name="Brooks A.N."/>
            <person name="Brown R.H."/>
            <person name="Butlin R.K."/>
            <person name="Caggese C."/>
            <person name="Calvi B.R."/>
            <person name="Bernardo de Carvalho A."/>
            <person name="Caspi A."/>
            <person name="Castrezana S."/>
            <person name="Celniker S.E."/>
            <person name="Chang J.L."/>
            <person name="Chapple C."/>
            <person name="Chatterji S."/>
            <person name="Chinwalla A."/>
            <person name="Civetta A."/>
            <person name="Clifton S.W."/>
            <person name="Comeron J.M."/>
            <person name="Costello J.C."/>
            <person name="Coyne J.A."/>
            <person name="Daub J."/>
            <person name="David R.G."/>
            <person name="Delcher A.L."/>
            <person name="Delehaunty K."/>
            <person name="Do C.B."/>
            <person name="Ebling H."/>
            <person name="Edwards K."/>
            <person name="Eickbush T."/>
            <person name="Evans J.D."/>
            <person name="Filipski A."/>
            <person name="Findeiss S."/>
            <person name="Freyhult E."/>
            <person name="Fulton L."/>
            <person name="Fulton R."/>
            <person name="Garcia A.C."/>
            <person name="Gardiner A."/>
            <person name="Garfield D.A."/>
            <person name="Garvin B.E."/>
            <person name="Gibson G."/>
            <person name="Gilbert D."/>
            <person name="Gnerre S."/>
            <person name="Godfrey J."/>
            <person name="Good R."/>
            <person name="Gotea V."/>
            <person name="Gravely B."/>
            <person name="Greenberg A.J."/>
            <person name="Griffiths-Jones S."/>
            <person name="Gross S."/>
            <person name="Guigo R."/>
            <person name="Gustafson E.A."/>
            <person name="Haerty W."/>
            <person name="Hahn M.W."/>
            <person name="Halligan D.L."/>
            <person name="Halpern A.L."/>
            <person name="Halter G.M."/>
            <person name="Han M.V."/>
            <person name="Heger A."/>
            <person name="Hillier L."/>
            <person name="Hinrichs A.S."/>
            <person name="Holmes I."/>
            <person name="Hoskins R.A."/>
            <person name="Hubisz M.J."/>
            <person name="Hultmark D."/>
            <person name="Huntley M.A."/>
            <person name="Jaffe D.B."/>
            <person name="Jagadeeshan S."/>
            <person name="Jeck W.R."/>
            <person name="Johnson J."/>
            <person name="Jones C.D."/>
            <person name="Jordan W.C."/>
            <person name="Karpen G.H."/>
            <person name="Kataoka E."/>
            <person name="Keightley P.D."/>
            <person name="Kheradpour P."/>
            <person name="Kirkness E.F."/>
            <person name="Koerich L.B."/>
            <person name="Kristiansen K."/>
            <person name="Kudrna D."/>
            <person name="Kulathinal R.J."/>
            <person name="Kumar S."/>
            <person name="Kwok R."/>
            <person name="Lander E."/>
            <person name="Langley C.H."/>
            <person name="Lapoint R."/>
            <person name="Lazzaro B.P."/>
            <person name="Lee S.J."/>
            <person name="Levesque L."/>
            <person name="Li R."/>
            <person name="Lin C.F."/>
            <person name="Lin M.F."/>
            <person name="Lindblad-Toh K."/>
            <person name="Llopart A."/>
            <person name="Long M."/>
            <person name="Low L."/>
            <person name="Lozovsky E."/>
            <person name="Lu J."/>
            <person name="Luo M."/>
            <person name="Machado C.A."/>
            <person name="Makalowski W."/>
            <person name="Marzo M."/>
            <person name="Matsuda M."/>
            <person name="Matzkin L."/>
            <person name="McAllister B."/>
            <person name="McBride C.S."/>
            <person name="McKernan B."/>
            <person name="McKernan K."/>
            <person name="Mendez-Lago M."/>
            <person name="Minx P."/>
            <person name="Mollenhauer M.U."/>
            <person name="Montooth K."/>
            <person name="Mount S.M."/>
            <person name="Mu X."/>
            <person name="Myers E."/>
            <person name="Negre B."/>
            <person name="Newfeld S."/>
            <person name="Nielsen R."/>
            <person name="Noor M.A."/>
            <person name="O'Grady P."/>
            <person name="Pachter L."/>
            <person name="Papaceit M."/>
            <person name="Parisi M.J."/>
            <person name="Parisi M."/>
            <person name="Parts L."/>
            <person name="Pedersen J.S."/>
            <person name="Pesole G."/>
            <person name="Phillippy A.M."/>
            <person name="Ponting C.P."/>
            <person name="Pop M."/>
            <person name="Porcelli D."/>
            <person name="Powell J.R."/>
            <person name="Prohaska S."/>
            <person name="Pruitt K."/>
            <person name="Puig M."/>
            <person name="Quesneville H."/>
            <person name="Ram K.R."/>
            <person name="Rand D."/>
            <person name="Rasmussen M.D."/>
            <person name="Reed L.K."/>
            <person name="Reenan R."/>
            <person name="Reily A."/>
            <person name="Remington K.A."/>
            <person name="Rieger T.T."/>
            <person name="Ritchie M.G."/>
            <person name="Robin C."/>
            <person name="Rogers Y.H."/>
            <person name="Rohde C."/>
            <person name="Rozas J."/>
            <person name="Rubenfield M.J."/>
            <person name="Ruiz A."/>
            <person name="Russo S."/>
            <person name="Salzberg S.L."/>
            <person name="Sanchez-Gracia A."/>
            <person name="Saranga D.J."/>
            <person name="Sato H."/>
            <person name="Schaeffer S.W."/>
            <person name="Schatz M.C."/>
            <person name="Schlenke T."/>
            <person name="Schwartz R."/>
            <person name="Segarra C."/>
            <person name="Singh R.S."/>
            <person name="Sirot L."/>
            <person name="Sirota M."/>
            <person name="Sisneros N.B."/>
            <person name="Smith C.D."/>
            <person name="Smith T.F."/>
            <person name="Spieth J."/>
            <person name="Stage D.E."/>
            <person name="Stark A."/>
            <person name="Stephan W."/>
            <person name="Strausberg R.L."/>
            <person name="Strempel S."/>
            <person name="Sturgill D."/>
            <person name="Sutton G."/>
            <person name="Sutton G.G."/>
            <person name="Tao W."/>
            <person name="Teichmann S."/>
            <person name="Tobari Y.N."/>
            <person name="Tomimura Y."/>
            <person name="Tsolas J.M."/>
            <person name="Valente V.L."/>
            <person name="Venter E."/>
            <person name="Venter J.C."/>
            <person name="Vicario S."/>
            <person name="Vieira F.G."/>
            <person name="Vilella A.J."/>
            <person name="Villasante A."/>
            <person name="Walenz B."/>
            <person name="Wang J."/>
            <person name="Wasserman M."/>
            <person name="Watts T."/>
            <person name="Wilson D."/>
            <person name="Wilson R.K."/>
            <person name="Wing R.A."/>
            <person name="Wolfner M.F."/>
            <person name="Wong A."/>
            <person name="Wong G.K."/>
            <person name="Wu C.I."/>
            <person name="Wu G."/>
            <person name="Yamamoto D."/>
            <person name="Yang H.P."/>
            <person name="Yang S.P."/>
            <person name="Yorke J.A."/>
            <person name="Yoshida K."/>
            <person name="Zdobnov E."/>
            <person name="Zhang P."/>
            <person name="Zhang Y."/>
            <person name="Zimin A.V."/>
            <person name="Baldwin J."/>
            <person name="Abdouelleil A."/>
            <person name="Abdulkadir J."/>
            <person name="Abebe A."/>
            <person name="Abera B."/>
            <person name="Abreu J."/>
            <person name="Acer S.C."/>
            <person name="Aftuck L."/>
            <person name="Alexander A."/>
            <person name="An P."/>
            <person name="Anderson E."/>
            <person name="Anderson S."/>
            <person name="Arachi H."/>
            <person name="Azer M."/>
            <person name="Bachantsang P."/>
            <person name="Barry A."/>
            <person name="Bayul T."/>
            <person name="Berlin A."/>
            <person name="Bessette D."/>
            <person name="Bloom T."/>
            <person name="Blye J."/>
            <person name="Boguslavskiy L."/>
            <person name="Bonnet C."/>
            <person name="Boukhgalter B."/>
            <person name="Bourzgui I."/>
            <person name="Brown A."/>
            <person name="Cahill P."/>
            <person name="Channer S."/>
            <person name="Cheshatsang Y."/>
            <person name="Chuda L."/>
            <person name="Citroen M."/>
            <person name="Collymore A."/>
            <person name="Cooke P."/>
            <person name="Costello M."/>
            <person name="D'Aco K."/>
            <person name="Daza R."/>
            <person name="De Haan G."/>
            <person name="DeGray S."/>
            <person name="DeMaso C."/>
            <person name="Dhargay N."/>
            <person name="Dooley K."/>
            <person name="Dooley E."/>
            <person name="Doricent M."/>
            <person name="Dorje P."/>
            <person name="Dorjee K."/>
            <person name="Dupes A."/>
            <person name="Elong R."/>
            <person name="Falk J."/>
            <person name="Farina A."/>
            <person name="Faro S."/>
            <person name="Ferguson D."/>
            <person name="Fisher S."/>
            <person name="Foley C.D."/>
            <person name="Franke A."/>
            <person name="Friedrich D."/>
            <person name="Gadbois L."/>
            <person name="Gearin G."/>
            <person name="Gearin C.R."/>
            <person name="Giannoukos G."/>
            <person name="Goode T."/>
            <person name="Graham J."/>
            <person name="Grandbois E."/>
            <person name="Grewal S."/>
            <person name="Gyaltsen K."/>
            <person name="Hafez N."/>
            <person name="Hagos B."/>
            <person name="Hall J."/>
            <person name="Henson C."/>
            <person name="Hollinger A."/>
            <person name="Honan T."/>
            <person name="Huard M.D."/>
            <person name="Hughes L."/>
            <person name="Hurhula B."/>
            <person name="Husby M.E."/>
            <person name="Kamat A."/>
            <person name="Kanga B."/>
            <person name="Kashin S."/>
            <person name="Khazanovich D."/>
            <person name="Kisner P."/>
            <person name="Lance K."/>
            <person name="Lara M."/>
            <person name="Lee W."/>
            <person name="Lennon N."/>
            <person name="Letendre F."/>
            <person name="LeVine R."/>
            <person name="Lipovsky A."/>
            <person name="Liu X."/>
            <person name="Liu J."/>
            <person name="Liu S."/>
            <person name="Lokyitsang T."/>
            <person name="Lokyitsang Y."/>
            <person name="Lubonja R."/>
            <person name="Lui A."/>
            <person name="MacDonald P."/>
            <person name="Magnisalis V."/>
            <person name="Maru K."/>
            <person name="Matthews C."/>
            <person name="McCusker W."/>
            <person name="McDonough S."/>
            <person name="Mehta T."/>
            <person name="Meldrim J."/>
            <person name="Meneus L."/>
            <person name="Mihai O."/>
            <person name="Mihalev A."/>
            <person name="Mihova T."/>
            <person name="Mittelman R."/>
            <person name="Mlenga V."/>
            <person name="Montmayeur A."/>
            <person name="Mulrain L."/>
            <person name="Navidi A."/>
            <person name="Naylor J."/>
            <person name="Negash T."/>
            <person name="Nguyen T."/>
            <person name="Nguyen N."/>
            <person name="Nicol R."/>
            <person name="Norbu C."/>
            <person name="Norbu N."/>
            <person name="Novod N."/>
            <person name="O'Neill B."/>
            <person name="Osman S."/>
            <person name="Markiewicz E."/>
            <person name="Oyono O.L."/>
            <person name="Patti C."/>
            <person name="Phunkhang P."/>
            <person name="Pierre F."/>
            <person name="Priest M."/>
            <person name="Raghuraman S."/>
            <person name="Rege F."/>
            <person name="Reyes R."/>
            <person name="Rise C."/>
            <person name="Rogov P."/>
            <person name="Ross K."/>
            <person name="Ryan E."/>
            <person name="Settipalli S."/>
            <person name="Shea T."/>
            <person name="Sherpa N."/>
            <person name="Shi L."/>
            <person name="Shih D."/>
            <person name="Sparrow T."/>
            <person name="Spaulding J."/>
            <person name="Stalker J."/>
            <person name="Stange-Thomann N."/>
            <person name="Stavropoulos S."/>
            <person name="Stone C."/>
            <person name="Strader C."/>
            <person name="Tesfaye S."/>
            <person name="Thomson T."/>
            <person name="Thoulutsang Y."/>
            <person name="Thoulutsang D."/>
            <person name="Topham K."/>
            <person name="Topping I."/>
            <person name="Tsamla T."/>
            <person name="Vassiliev H."/>
            <person name="Vo A."/>
            <person name="Wangchuk T."/>
            <person name="Wangdi T."/>
            <person name="Weiand M."/>
            <person name="Wilkinson J."/>
            <person name="Wilson A."/>
            <person name="Yadav S."/>
            <person name="Young G."/>
            <person name="Yu Q."/>
            <person name="Zembek L."/>
            <person name="Zhong D."/>
            <person name="Zimmer A."/>
            <person name="Zwirko Z."/>
            <person name="Jaffe D.B."/>
            <person name="Alvarez P."/>
            <person name="Brockman W."/>
            <person name="Butler J."/>
            <person name="Chin C."/>
            <person name="Gnerre S."/>
            <person name="Grabherr M."/>
            <person name="Kleber M."/>
            <person name="Mauceli E."/>
            <person name="MacCallum I."/>
        </authorList>
    </citation>
    <scope>NUCLEOTIDE SEQUENCE [LARGE SCALE GENOMIC DNA]</scope>
    <source>
        <strain evidence="3">Tucson 14030-0811.24</strain>
    </source>
</reference>
<name>A0A0Q9WYS9_DROWI</name>
<sequence length="145" mass="16984">MPHKWYLLSLTGSLTRCNTYMRKYTNHSDRGGVLIGNAKRIDSITKSKTSSVVSIKKKRKTRTEKISISNGKRQNNLNENCYTNSKSIVKDIPQMREFFEEVRKRELVRYYQQMVRKQRLEAKPNPTQESENVYCTGPTRISSYP</sequence>
<dbReference type="KEGG" id="dwi:26530187"/>
<feature type="compositionally biased region" description="Polar residues" evidence="1">
    <location>
        <begin position="125"/>
        <end position="145"/>
    </location>
</feature>
<dbReference type="EMBL" id="CH963846">
    <property type="protein sequence ID" value="KRF97564.1"/>
    <property type="molecule type" value="Genomic_DNA"/>
</dbReference>
<dbReference type="AlphaFoldDB" id="A0A0Q9WYS9"/>
<keyword evidence="3" id="KW-1185">Reference proteome</keyword>
<evidence type="ECO:0000313" key="3">
    <source>
        <dbReference type="Proteomes" id="UP000007798"/>
    </source>
</evidence>
<proteinExistence type="predicted"/>
<dbReference type="InParanoid" id="A0A0Q9WYS9"/>
<evidence type="ECO:0000313" key="2">
    <source>
        <dbReference type="EMBL" id="KRF97564.1"/>
    </source>
</evidence>
<feature type="region of interest" description="Disordered" evidence="1">
    <location>
        <begin position="121"/>
        <end position="145"/>
    </location>
</feature>